<dbReference type="SUPFAM" id="SSF54695">
    <property type="entry name" value="POZ domain"/>
    <property type="match status" value="1"/>
</dbReference>
<dbReference type="PANTHER" id="PTHR47843">
    <property type="entry name" value="BTB DOMAIN-CONTAINING PROTEIN-RELATED"/>
    <property type="match status" value="1"/>
</dbReference>
<evidence type="ECO:0000313" key="3">
    <source>
        <dbReference type="Proteomes" id="UP000240883"/>
    </source>
</evidence>
<dbReference type="PROSITE" id="PS50097">
    <property type="entry name" value="BTB"/>
    <property type="match status" value="1"/>
</dbReference>
<dbReference type="PANTHER" id="PTHR47843:SF2">
    <property type="entry name" value="BTB DOMAIN-CONTAINING PROTEIN"/>
    <property type="match status" value="1"/>
</dbReference>
<protein>
    <recommendedName>
        <fullName evidence="1">BTB domain-containing protein</fullName>
    </recommendedName>
</protein>
<dbReference type="Gene3D" id="3.30.710.10">
    <property type="entry name" value="Potassium Channel Kv1.1, Chain A"/>
    <property type="match status" value="1"/>
</dbReference>
<feature type="domain" description="BTB" evidence="1">
    <location>
        <begin position="36"/>
        <end position="107"/>
    </location>
</feature>
<organism evidence="2 3">
    <name type="scientific">Corynespora cassiicola Philippines</name>
    <dbReference type="NCBI Taxonomy" id="1448308"/>
    <lineage>
        <taxon>Eukaryota</taxon>
        <taxon>Fungi</taxon>
        <taxon>Dikarya</taxon>
        <taxon>Ascomycota</taxon>
        <taxon>Pezizomycotina</taxon>
        <taxon>Dothideomycetes</taxon>
        <taxon>Pleosporomycetidae</taxon>
        <taxon>Pleosporales</taxon>
        <taxon>Corynesporascaceae</taxon>
        <taxon>Corynespora</taxon>
    </lineage>
</organism>
<dbReference type="EMBL" id="KZ678135">
    <property type="protein sequence ID" value="PSN66888.1"/>
    <property type="molecule type" value="Genomic_DNA"/>
</dbReference>
<proteinExistence type="predicted"/>
<dbReference type="Pfam" id="PF00651">
    <property type="entry name" value="BTB"/>
    <property type="match status" value="1"/>
</dbReference>
<dbReference type="InterPro" id="IPR011333">
    <property type="entry name" value="SKP1/BTB/POZ_sf"/>
</dbReference>
<dbReference type="InterPro" id="IPR000210">
    <property type="entry name" value="BTB/POZ_dom"/>
</dbReference>
<dbReference type="Proteomes" id="UP000240883">
    <property type="component" value="Unassembled WGS sequence"/>
</dbReference>
<dbReference type="CDD" id="cd18186">
    <property type="entry name" value="BTB_POZ_ZBTB_KLHL-like"/>
    <property type="match status" value="1"/>
</dbReference>
<dbReference type="AlphaFoldDB" id="A0A2T2NP93"/>
<name>A0A2T2NP93_CORCC</name>
<gene>
    <name evidence="2" type="ORF">BS50DRAFT_634349</name>
</gene>
<accession>A0A2T2NP93</accession>
<keyword evidence="3" id="KW-1185">Reference proteome</keyword>
<sequence>MDTDAKKPEEKKYDTPVDLKNCCHTLKPLSPTEYGSMVTIIVGKDSEQRTFHVHEGLLKHHSAYFRAALKNEWEEGVTRTIKLPDDEPNIFAIYFSWLMIGKLYLDLDENGLIPLSSWTLCKAFVFGDTRGSLEFCNACIDCLCQKISQKRYIHMPKIKWIYSNTLPGSSLRKLMIHVPIANSTWDMRRFNLPAEFLLDLIETSVKLECVIGKRITTHQELVADIQAHHYEFHNHQSSQDKRP</sequence>
<evidence type="ECO:0000313" key="2">
    <source>
        <dbReference type="EMBL" id="PSN66888.1"/>
    </source>
</evidence>
<reference evidence="2 3" key="1">
    <citation type="journal article" date="2018" name="Front. Microbiol.">
        <title>Genome-Wide Analysis of Corynespora cassiicola Leaf Fall Disease Putative Effectors.</title>
        <authorList>
            <person name="Lopez D."/>
            <person name="Ribeiro S."/>
            <person name="Label P."/>
            <person name="Fumanal B."/>
            <person name="Venisse J.S."/>
            <person name="Kohler A."/>
            <person name="de Oliveira R.R."/>
            <person name="Labutti K."/>
            <person name="Lipzen A."/>
            <person name="Lail K."/>
            <person name="Bauer D."/>
            <person name="Ohm R.A."/>
            <person name="Barry K.W."/>
            <person name="Spatafora J."/>
            <person name="Grigoriev I.V."/>
            <person name="Martin F.M."/>
            <person name="Pujade-Renaud V."/>
        </authorList>
    </citation>
    <scope>NUCLEOTIDE SEQUENCE [LARGE SCALE GENOMIC DNA]</scope>
    <source>
        <strain evidence="2 3">Philippines</strain>
    </source>
</reference>
<evidence type="ECO:0000259" key="1">
    <source>
        <dbReference type="PROSITE" id="PS50097"/>
    </source>
</evidence>
<dbReference type="OrthoDB" id="194443at2759"/>
<dbReference type="STRING" id="1448308.A0A2T2NP93"/>